<proteinExistence type="predicted"/>
<organism evidence="1">
    <name type="scientific">Anguilla anguilla</name>
    <name type="common">European freshwater eel</name>
    <name type="synonym">Muraena anguilla</name>
    <dbReference type="NCBI Taxonomy" id="7936"/>
    <lineage>
        <taxon>Eukaryota</taxon>
        <taxon>Metazoa</taxon>
        <taxon>Chordata</taxon>
        <taxon>Craniata</taxon>
        <taxon>Vertebrata</taxon>
        <taxon>Euteleostomi</taxon>
        <taxon>Actinopterygii</taxon>
        <taxon>Neopterygii</taxon>
        <taxon>Teleostei</taxon>
        <taxon>Anguilliformes</taxon>
        <taxon>Anguillidae</taxon>
        <taxon>Anguilla</taxon>
    </lineage>
</organism>
<name>A0A0E9WRL6_ANGAN</name>
<evidence type="ECO:0000313" key="1">
    <source>
        <dbReference type="EMBL" id="JAH92205.1"/>
    </source>
</evidence>
<dbReference type="AlphaFoldDB" id="A0A0E9WRL6"/>
<reference evidence="1" key="1">
    <citation type="submission" date="2014-11" db="EMBL/GenBank/DDBJ databases">
        <authorList>
            <person name="Amaro Gonzalez C."/>
        </authorList>
    </citation>
    <scope>NUCLEOTIDE SEQUENCE</scope>
</reference>
<sequence>MLQPLIHFLACYFNLACYVRCSASVII</sequence>
<dbReference type="EMBL" id="GBXM01016372">
    <property type="protein sequence ID" value="JAH92205.1"/>
    <property type="molecule type" value="Transcribed_RNA"/>
</dbReference>
<reference evidence="1" key="2">
    <citation type="journal article" date="2015" name="Fish Shellfish Immunol.">
        <title>Early steps in the European eel (Anguilla anguilla)-Vibrio vulnificus interaction in the gills: Role of the RtxA13 toxin.</title>
        <authorList>
            <person name="Callol A."/>
            <person name="Pajuelo D."/>
            <person name="Ebbesson L."/>
            <person name="Teles M."/>
            <person name="MacKenzie S."/>
            <person name="Amaro C."/>
        </authorList>
    </citation>
    <scope>NUCLEOTIDE SEQUENCE</scope>
</reference>
<accession>A0A0E9WRL6</accession>
<protein>
    <submittedName>
        <fullName evidence="1">Uncharacterized protein</fullName>
    </submittedName>
</protein>